<organism evidence="1">
    <name type="scientific">Tanacetum cinerariifolium</name>
    <name type="common">Dalmatian daisy</name>
    <name type="synonym">Chrysanthemum cinerariifolium</name>
    <dbReference type="NCBI Taxonomy" id="118510"/>
    <lineage>
        <taxon>Eukaryota</taxon>
        <taxon>Viridiplantae</taxon>
        <taxon>Streptophyta</taxon>
        <taxon>Embryophyta</taxon>
        <taxon>Tracheophyta</taxon>
        <taxon>Spermatophyta</taxon>
        <taxon>Magnoliopsida</taxon>
        <taxon>eudicotyledons</taxon>
        <taxon>Gunneridae</taxon>
        <taxon>Pentapetalae</taxon>
        <taxon>asterids</taxon>
        <taxon>campanulids</taxon>
        <taxon>Asterales</taxon>
        <taxon>Asteraceae</taxon>
        <taxon>Asteroideae</taxon>
        <taxon>Anthemideae</taxon>
        <taxon>Anthemidinae</taxon>
        <taxon>Tanacetum</taxon>
    </lineage>
</organism>
<comment type="caution">
    <text evidence="1">The sequence shown here is derived from an EMBL/GenBank/DDBJ whole genome shotgun (WGS) entry which is preliminary data.</text>
</comment>
<name>A0A699QY74_TANCI</name>
<dbReference type="AlphaFoldDB" id="A0A699QY74"/>
<feature type="non-terminal residue" evidence="1">
    <location>
        <position position="1"/>
    </location>
</feature>
<protein>
    <submittedName>
        <fullName evidence="1">Uncharacterized protein</fullName>
    </submittedName>
</protein>
<reference evidence="1" key="1">
    <citation type="journal article" date="2019" name="Sci. Rep.">
        <title>Draft genome of Tanacetum cinerariifolium, the natural source of mosquito coil.</title>
        <authorList>
            <person name="Yamashiro T."/>
            <person name="Shiraishi A."/>
            <person name="Satake H."/>
            <person name="Nakayama K."/>
        </authorList>
    </citation>
    <scope>NUCLEOTIDE SEQUENCE</scope>
</reference>
<sequence length="40" mass="4448">VFYGEAGHGGICTYIKGQQECDRLCPVATNNEHHDTEPEK</sequence>
<accession>A0A699QY74</accession>
<dbReference type="EMBL" id="BKCJ011064209">
    <property type="protein sequence ID" value="GFC78136.1"/>
    <property type="molecule type" value="Genomic_DNA"/>
</dbReference>
<gene>
    <name evidence="1" type="ORF">Tci_850106</name>
</gene>
<evidence type="ECO:0000313" key="1">
    <source>
        <dbReference type="EMBL" id="GFC78136.1"/>
    </source>
</evidence>
<proteinExistence type="predicted"/>